<gene>
    <name evidence="1" type="ORF">E0H75_35085</name>
</gene>
<dbReference type="Proteomes" id="UP000293342">
    <property type="component" value="Unassembled WGS sequence"/>
</dbReference>
<organism evidence="1 2">
    <name type="scientific">Kribbella capetownensis</name>
    <dbReference type="NCBI Taxonomy" id="1572659"/>
    <lineage>
        <taxon>Bacteria</taxon>
        <taxon>Bacillati</taxon>
        <taxon>Actinomycetota</taxon>
        <taxon>Actinomycetes</taxon>
        <taxon>Propionibacteriales</taxon>
        <taxon>Kribbellaceae</taxon>
        <taxon>Kribbella</taxon>
    </lineage>
</organism>
<keyword evidence="2" id="KW-1185">Reference proteome</keyword>
<protein>
    <submittedName>
        <fullName evidence="1">Uncharacterized protein</fullName>
    </submittedName>
</protein>
<dbReference type="OrthoDB" id="9800988at2"/>
<dbReference type="AlphaFoldDB" id="A0A4R0JCS7"/>
<name>A0A4R0JCS7_9ACTN</name>
<proteinExistence type="predicted"/>
<evidence type="ECO:0000313" key="1">
    <source>
        <dbReference type="EMBL" id="TCC44099.1"/>
    </source>
</evidence>
<evidence type="ECO:0000313" key="2">
    <source>
        <dbReference type="Proteomes" id="UP000293342"/>
    </source>
</evidence>
<dbReference type="EMBL" id="SJKD01000010">
    <property type="protein sequence ID" value="TCC44099.1"/>
    <property type="molecule type" value="Genomic_DNA"/>
</dbReference>
<sequence length="79" mass="8499">MAGQTVSAPDGRKLEVCVWSDPEGAPVFWRGDTSVPVAHGEWLVRRLPAAELITVDGGQFGPRHEPELGLLTWVGHGTP</sequence>
<reference evidence="1 2" key="1">
    <citation type="submission" date="2019-02" db="EMBL/GenBank/DDBJ databases">
        <title>Kribbella capetownensis sp. nov. and Kribbella speibonae sp. nov., isolated from soil.</title>
        <authorList>
            <person name="Curtis S.M."/>
            <person name="Norton I."/>
            <person name="Everest G.J."/>
            <person name="Meyers P.R."/>
        </authorList>
    </citation>
    <scope>NUCLEOTIDE SEQUENCE [LARGE SCALE GENOMIC DNA]</scope>
    <source>
        <strain evidence="1 2">YM53</strain>
    </source>
</reference>
<dbReference type="RefSeq" id="WP_131518021.1">
    <property type="nucleotide sequence ID" value="NZ_SJKD01000010.1"/>
</dbReference>
<accession>A0A4R0JCS7</accession>
<comment type="caution">
    <text evidence="1">The sequence shown here is derived from an EMBL/GenBank/DDBJ whole genome shotgun (WGS) entry which is preliminary data.</text>
</comment>